<evidence type="ECO:0000313" key="3">
    <source>
        <dbReference type="EMBL" id="CQR56943.1"/>
    </source>
</evidence>
<dbReference type="GO" id="GO:0003700">
    <property type="term" value="F:DNA-binding transcription factor activity"/>
    <property type="evidence" value="ECO:0007669"/>
    <property type="project" value="TreeGrafter"/>
</dbReference>
<dbReference type="GO" id="GO:0003677">
    <property type="term" value="F:DNA binding"/>
    <property type="evidence" value="ECO:0007669"/>
    <property type="project" value="UniProtKB-KW"/>
</dbReference>
<dbReference type="PANTHER" id="PTHR46797">
    <property type="entry name" value="HTH-TYPE TRANSCRIPTIONAL REGULATOR"/>
    <property type="match status" value="1"/>
</dbReference>
<dbReference type="PATRIC" id="fig|1073571.4.peg.4868"/>
<evidence type="ECO:0000313" key="4">
    <source>
        <dbReference type="Proteomes" id="UP000033163"/>
    </source>
</evidence>
<dbReference type="InterPro" id="IPR011990">
    <property type="entry name" value="TPR-like_helical_dom_sf"/>
</dbReference>
<dbReference type="AlphaFoldDB" id="A0A0E3WIF4"/>
<dbReference type="STRING" id="483937.AMQ84_19645"/>
<protein>
    <recommendedName>
        <fullName evidence="2">HTH cro/C1-type domain-containing protein</fullName>
    </recommendedName>
</protein>
<dbReference type="InterPro" id="IPR050807">
    <property type="entry name" value="TransReg_Diox_bact_type"/>
</dbReference>
<evidence type="ECO:0000256" key="1">
    <source>
        <dbReference type="ARBA" id="ARBA00023125"/>
    </source>
</evidence>
<dbReference type="PANTHER" id="PTHR46797:SF1">
    <property type="entry name" value="METHYLPHOSPHONATE SYNTHASE"/>
    <property type="match status" value="1"/>
</dbReference>
<accession>A0A0E3WIF4</accession>
<dbReference type="SUPFAM" id="SSF47413">
    <property type="entry name" value="lambda repressor-like DNA-binding domains"/>
    <property type="match status" value="1"/>
</dbReference>
<sequence length="402" mass="45760">MTSKQTIGDKIKYLRTSKRLTQSDLAGEDMTKSMLSQIENGKALPSMRSLQILAARLGVDAGYFLEEEQNAELTRLVRDIEAKFKHKNYQAIVSGVKPLMDGRLPMTVDAARLMGFYVNACYHTGTEGGEEAIRRAVEIYERFNLYVESAKVQYLAYALLFTQSRYSESLELILRVREDYVSKKTGNDFLFEIDLHYAESVTLSALGQYDGSRRAALAAIALSREEGVYYLTDHLYRVLSKLALMSGNLDEAGMYLDKAKLFVQVTEDEQSVQLVHLAEIRLANAERRYEEAIMLGQKYQSKGTRYESGCCLQTGIALYHLGRDEEALAALSKVILPDDAYHPLDRAAVFTSYAYKAKIYARQGKMEEARQQSEIAYERVREYPPSVYTWFIEATYRELHIS</sequence>
<dbReference type="GO" id="GO:0005829">
    <property type="term" value="C:cytosol"/>
    <property type="evidence" value="ECO:0007669"/>
    <property type="project" value="TreeGrafter"/>
</dbReference>
<gene>
    <name evidence="3" type="ORF">PRIO_4541</name>
</gene>
<evidence type="ECO:0000259" key="2">
    <source>
        <dbReference type="PROSITE" id="PS50943"/>
    </source>
</evidence>
<proteinExistence type="predicted"/>
<dbReference type="Gene3D" id="1.25.40.10">
    <property type="entry name" value="Tetratricopeptide repeat domain"/>
    <property type="match status" value="2"/>
</dbReference>
<dbReference type="InterPro" id="IPR001387">
    <property type="entry name" value="Cro/C1-type_HTH"/>
</dbReference>
<dbReference type="Pfam" id="PF01381">
    <property type="entry name" value="HTH_3"/>
    <property type="match status" value="1"/>
</dbReference>
<dbReference type="SUPFAM" id="SSF48452">
    <property type="entry name" value="TPR-like"/>
    <property type="match status" value="2"/>
</dbReference>
<name>A0A0E3WIF4_9BACL</name>
<dbReference type="KEGG" id="pri:PRIO_4541"/>
<keyword evidence="1" id="KW-0238">DNA-binding</keyword>
<dbReference type="InterPro" id="IPR010982">
    <property type="entry name" value="Lambda_DNA-bd_dom_sf"/>
</dbReference>
<dbReference type="PROSITE" id="PS50943">
    <property type="entry name" value="HTH_CROC1"/>
    <property type="match status" value="1"/>
</dbReference>
<dbReference type="HOGENOM" id="CLU_051982_0_0_9"/>
<dbReference type="Proteomes" id="UP000033163">
    <property type="component" value="Chromosome I"/>
</dbReference>
<organism evidence="3 4">
    <name type="scientific">Paenibacillus riograndensis SBR5</name>
    <dbReference type="NCBI Taxonomy" id="1073571"/>
    <lineage>
        <taxon>Bacteria</taxon>
        <taxon>Bacillati</taxon>
        <taxon>Bacillota</taxon>
        <taxon>Bacilli</taxon>
        <taxon>Bacillales</taxon>
        <taxon>Paenibacillaceae</taxon>
        <taxon>Paenibacillus</taxon>
        <taxon>Paenibacillus sonchi group</taxon>
    </lineage>
</organism>
<dbReference type="EMBL" id="LN831776">
    <property type="protein sequence ID" value="CQR56943.1"/>
    <property type="molecule type" value="Genomic_DNA"/>
</dbReference>
<reference evidence="4" key="1">
    <citation type="submission" date="2015-03" db="EMBL/GenBank/DDBJ databases">
        <authorList>
            <person name="Wibberg D."/>
        </authorList>
    </citation>
    <scope>NUCLEOTIDE SEQUENCE [LARGE SCALE GENOMIC DNA]</scope>
</reference>
<dbReference type="CDD" id="cd00093">
    <property type="entry name" value="HTH_XRE"/>
    <property type="match status" value="1"/>
</dbReference>
<feature type="domain" description="HTH cro/C1-type" evidence="2">
    <location>
        <begin position="11"/>
        <end position="64"/>
    </location>
</feature>
<dbReference type="SMART" id="SM00530">
    <property type="entry name" value="HTH_XRE"/>
    <property type="match status" value="1"/>
</dbReference>
<dbReference type="RefSeq" id="WP_020427535.1">
    <property type="nucleotide sequence ID" value="NZ_AGBD01000411.1"/>
</dbReference>